<comment type="caution">
    <text evidence="2">The sequence shown here is derived from an EMBL/GenBank/DDBJ whole genome shotgun (WGS) entry which is preliminary data.</text>
</comment>
<dbReference type="InterPro" id="IPR056564">
    <property type="entry name" value="Ig-like_KY"/>
</dbReference>
<dbReference type="AlphaFoldDB" id="A0A9Q1FG65"/>
<feature type="domain" description="Transglutaminase-like" evidence="1">
    <location>
        <begin position="27"/>
        <end position="95"/>
    </location>
</feature>
<dbReference type="InterPro" id="IPR052557">
    <property type="entry name" value="CAP/Cytokinesis_protein"/>
</dbReference>
<evidence type="ECO:0000313" key="2">
    <source>
        <dbReference type="EMBL" id="KAJ8357418.1"/>
    </source>
</evidence>
<dbReference type="PANTHER" id="PTHR46333:SF3">
    <property type="entry name" value="KYPHOSCOLIOSIS PEPTIDASE"/>
    <property type="match status" value="1"/>
</dbReference>
<dbReference type="GO" id="GO:0007517">
    <property type="term" value="P:muscle organ development"/>
    <property type="evidence" value="ECO:0007669"/>
    <property type="project" value="TreeGrafter"/>
</dbReference>
<proteinExistence type="predicted"/>
<name>A0A9Q1FG65_SYNKA</name>
<dbReference type="SMART" id="SM00460">
    <property type="entry name" value="TGc"/>
    <property type="match status" value="1"/>
</dbReference>
<reference evidence="2" key="1">
    <citation type="journal article" date="2023" name="Science">
        <title>Genome structures resolve the early diversification of teleost fishes.</title>
        <authorList>
            <person name="Parey E."/>
            <person name="Louis A."/>
            <person name="Montfort J."/>
            <person name="Bouchez O."/>
            <person name="Roques C."/>
            <person name="Iampietro C."/>
            <person name="Lluch J."/>
            <person name="Castinel A."/>
            <person name="Donnadieu C."/>
            <person name="Desvignes T."/>
            <person name="Floi Bucao C."/>
            <person name="Jouanno E."/>
            <person name="Wen M."/>
            <person name="Mejri S."/>
            <person name="Dirks R."/>
            <person name="Jansen H."/>
            <person name="Henkel C."/>
            <person name="Chen W.J."/>
            <person name="Zahm M."/>
            <person name="Cabau C."/>
            <person name="Klopp C."/>
            <person name="Thompson A.W."/>
            <person name="Robinson-Rechavi M."/>
            <person name="Braasch I."/>
            <person name="Lecointre G."/>
            <person name="Bobe J."/>
            <person name="Postlethwait J.H."/>
            <person name="Berthelot C."/>
            <person name="Roest Crollius H."/>
            <person name="Guiguen Y."/>
        </authorList>
    </citation>
    <scope>NUCLEOTIDE SEQUENCE</scope>
    <source>
        <strain evidence="2">WJC10195</strain>
    </source>
</reference>
<keyword evidence="3" id="KW-1185">Reference proteome</keyword>
<dbReference type="Proteomes" id="UP001152622">
    <property type="component" value="Chromosome 6"/>
</dbReference>
<dbReference type="InterPro" id="IPR002931">
    <property type="entry name" value="Transglutaminase-like"/>
</dbReference>
<sequence>MTTNESVSRRTNMVKPGDTVEALVQALLKGRSGDLEKLRAIWMWVTHHIGIECEEVSGYSKGAGYKLGAHFSGNGDHAWNGVRLEGRWHLLDSTWGAGNTSKNSSKFKFEYNEFYFLTHPALFAGDHFPLDAKWQLLTPPISLKQFENTVHLRSGFYNSGLLTTHPGNSLIQSDGKTTVTVQSSSPALFLPKLNGQHNCGGIMTLRPDGMNLDVYPESTGLHTLEIFAKAGDSAKDGDYTLVCEYQLRCRAVARETRPPTNLDNPVGPSWLTERKGLLEPSQRDPVVFAADGRCSFGFRVAAGVHLTAKLSAAAFPVTDDEQNRHVFRSRRGDRVDHRAQVPKAGLYVFKVYTKDKEEAVTYDYACNYLVSCTNPKVRWPVYPLRYAAWKDQYELVEPLAGVLPANRKVQFKMRIPDVSQVSVGGEDTHDLSLDADGYWTGFYSTGGCKDVNVMIQVSPGDRSRSFVLNYQVEIQ</sequence>
<dbReference type="InterPro" id="IPR038765">
    <property type="entry name" value="Papain-like_cys_pep_sf"/>
</dbReference>
<dbReference type="SUPFAM" id="SSF54001">
    <property type="entry name" value="Cysteine proteinases"/>
    <property type="match status" value="1"/>
</dbReference>
<dbReference type="Pfam" id="PF23265">
    <property type="entry name" value="Ig-like_KY"/>
    <property type="match status" value="2"/>
</dbReference>
<evidence type="ECO:0000259" key="1">
    <source>
        <dbReference type="SMART" id="SM00460"/>
    </source>
</evidence>
<dbReference type="PANTHER" id="PTHR46333">
    <property type="entry name" value="CYTOKINESIS PROTEIN 3"/>
    <property type="match status" value="1"/>
</dbReference>
<dbReference type="GO" id="GO:0005737">
    <property type="term" value="C:cytoplasm"/>
    <property type="evidence" value="ECO:0007669"/>
    <property type="project" value="TreeGrafter"/>
</dbReference>
<dbReference type="OrthoDB" id="6129702at2759"/>
<gene>
    <name evidence="2" type="ORF">SKAU_G00202120</name>
</gene>
<organism evidence="2 3">
    <name type="scientific">Synaphobranchus kaupii</name>
    <name type="common">Kaup's arrowtooth eel</name>
    <dbReference type="NCBI Taxonomy" id="118154"/>
    <lineage>
        <taxon>Eukaryota</taxon>
        <taxon>Metazoa</taxon>
        <taxon>Chordata</taxon>
        <taxon>Craniata</taxon>
        <taxon>Vertebrata</taxon>
        <taxon>Euteleostomi</taxon>
        <taxon>Actinopterygii</taxon>
        <taxon>Neopterygii</taxon>
        <taxon>Teleostei</taxon>
        <taxon>Anguilliformes</taxon>
        <taxon>Synaphobranchidae</taxon>
        <taxon>Synaphobranchus</taxon>
    </lineage>
</organism>
<protein>
    <recommendedName>
        <fullName evidence="1">Transglutaminase-like domain-containing protein</fullName>
    </recommendedName>
</protein>
<dbReference type="GO" id="GO:0007528">
    <property type="term" value="P:neuromuscular junction development"/>
    <property type="evidence" value="ECO:0007669"/>
    <property type="project" value="TreeGrafter"/>
</dbReference>
<accession>A0A9Q1FG65</accession>
<dbReference type="EMBL" id="JAINUF010000006">
    <property type="protein sequence ID" value="KAJ8357418.1"/>
    <property type="molecule type" value="Genomic_DNA"/>
</dbReference>
<evidence type="ECO:0000313" key="3">
    <source>
        <dbReference type="Proteomes" id="UP001152622"/>
    </source>
</evidence>